<dbReference type="EC" id="4.3.3.7" evidence="3"/>
<dbReference type="RefSeq" id="WP_187429806.1">
    <property type="nucleotide sequence ID" value="NZ_CP143423.1"/>
</dbReference>
<dbReference type="Gene3D" id="3.20.20.70">
    <property type="entry name" value="Aldolase class I"/>
    <property type="match status" value="1"/>
</dbReference>
<dbReference type="SMART" id="SM01130">
    <property type="entry name" value="DHDPS"/>
    <property type="match status" value="1"/>
</dbReference>
<dbReference type="SUPFAM" id="SSF51569">
    <property type="entry name" value="Aldolase"/>
    <property type="match status" value="1"/>
</dbReference>
<evidence type="ECO:0000256" key="2">
    <source>
        <dbReference type="PIRNR" id="PIRNR001365"/>
    </source>
</evidence>
<dbReference type="Proteomes" id="UP001318682">
    <property type="component" value="Chromosome"/>
</dbReference>
<dbReference type="InterPro" id="IPR013785">
    <property type="entry name" value="Aldolase_TIM"/>
</dbReference>
<sequence length="288" mass="30646">MAHFGISAALLTPFGADGSINLSLFCTHARDLLKRGIEGVTAFGTTGEGASIGLKERAAAISALLASGISASKITLGVSSSALDDALAQIQQGIDAGITDFLLLPPFYFKCVEEDGLFDWHARLFNAADHRARFILYHIPQVSHAPLPVDLVMRLSAGFPERIMAIKDSSGSWDNTRALIESGQIPVLVGDERLLHKAAALGAVGSICGMANLYPERMARLFETQNEDQALSAEVAHIVSVPVIPALKLISSQRSDNADWARLRPPLKPLRGEARAAILSAFAGKVLA</sequence>
<dbReference type="PANTHER" id="PTHR12128">
    <property type="entry name" value="DIHYDRODIPICOLINATE SYNTHASE"/>
    <property type="match status" value="1"/>
</dbReference>
<keyword evidence="1 2" id="KW-0456">Lyase</keyword>
<evidence type="ECO:0000313" key="4">
    <source>
        <dbReference type="Proteomes" id="UP001318682"/>
    </source>
</evidence>
<dbReference type="PRINTS" id="PR00146">
    <property type="entry name" value="DHPICSNTHASE"/>
</dbReference>
<comment type="similarity">
    <text evidence="2">Belongs to the DapA family.</text>
</comment>
<evidence type="ECO:0000313" key="3">
    <source>
        <dbReference type="EMBL" id="WVX48453.1"/>
    </source>
</evidence>
<dbReference type="PIRSF" id="PIRSF001365">
    <property type="entry name" value="DHDPS"/>
    <property type="match status" value="1"/>
</dbReference>
<reference evidence="3 4" key="1">
    <citation type="submission" date="2015-07" db="EMBL/GenBank/DDBJ databases">
        <authorList>
            <person name="Voget S."/>
            <person name="Dogs M."/>
            <person name="Brinkhoff T.H."/>
            <person name="Daniel R."/>
        </authorList>
    </citation>
    <scope>NUCLEOTIDE SEQUENCE [LARGE SCALE GENOMIC DNA]</scope>
    <source>
        <strain evidence="3 4">B14</strain>
    </source>
</reference>
<organism evidence="3 4">
    <name type="scientific">Roseobacter fucihabitans</name>
    <dbReference type="NCBI Taxonomy" id="1537242"/>
    <lineage>
        <taxon>Bacteria</taxon>
        <taxon>Pseudomonadati</taxon>
        <taxon>Pseudomonadota</taxon>
        <taxon>Alphaproteobacteria</taxon>
        <taxon>Rhodobacterales</taxon>
        <taxon>Roseobacteraceae</taxon>
        <taxon>Roseobacter</taxon>
    </lineage>
</organism>
<proteinExistence type="inferred from homology"/>
<gene>
    <name evidence="3" type="primary">dapA_1</name>
    <name evidence="3" type="ORF">ROLI_015330</name>
</gene>
<name>A0ABZ2BR81_9RHOB</name>
<dbReference type="CDD" id="cd00408">
    <property type="entry name" value="DHDPS-like"/>
    <property type="match status" value="1"/>
</dbReference>
<dbReference type="PANTHER" id="PTHR12128:SF67">
    <property type="entry name" value="BLR3884 PROTEIN"/>
    <property type="match status" value="1"/>
</dbReference>
<keyword evidence="4" id="KW-1185">Reference proteome</keyword>
<dbReference type="GO" id="GO:0008840">
    <property type="term" value="F:4-hydroxy-tetrahydrodipicolinate synthase activity"/>
    <property type="evidence" value="ECO:0007669"/>
    <property type="project" value="UniProtKB-EC"/>
</dbReference>
<protein>
    <submittedName>
        <fullName evidence="3">4-hydroxy-tetrahydrodipicolinate synthase</fullName>
        <ecNumber evidence="3">4.3.3.7</ecNumber>
    </submittedName>
</protein>
<accession>A0ABZ2BR81</accession>
<evidence type="ECO:0000256" key="1">
    <source>
        <dbReference type="ARBA" id="ARBA00023239"/>
    </source>
</evidence>
<reference evidence="4" key="2">
    <citation type="submission" date="2024-01" db="EMBL/GenBank/DDBJ databases">
        <title>Roseobacter fucihabitans sp. nov., isolated from the brown alga Fucus spiralis.</title>
        <authorList>
            <person name="Hahnke S."/>
            <person name="Berger M."/>
            <person name="Schlingloff A."/>
            <person name="Athale I."/>
            <person name="Neumann-Schaal M."/>
            <person name="Adenaya A."/>
            <person name="Poehlein A."/>
            <person name="Daniel R."/>
            <person name="Pertersen J."/>
            <person name="Brinkhoff T."/>
        </authorList>
    </citation>
    <scope>NUCLEOTIDE SEQUENCE [LARGE SCALE GENOMIC DNA]</scope>
    <source>
        <strain evidence="4">B14</strain>
    </source>
</reference>
<dbReference type="Pfam" id="PF00701">
    <property type="entry name" value="DHDPS"/>
    <property type="match status" value="1"/>
</dbReference>
<dbReference type="EMBL" id="CP143423">
    <property type="protein sequence ID" value="WVX48453.1"/>
    <property type="molecule type" value="Genomic_DNA"/>
</dbReference>
<dbReference type="InterPro" id="IPR002220">
    <property type="entry name" value="DapA-like"/>
</dbReference>